<organism evidence="1 2">
    <name type="scientific">Bonamia ostreae</name>
    <dbReference type="NCBI Taxonomy" id="126728"/>
    <lineage>
        <taxon>Eukaryota</taxon>
        <taxon>Sar</taxon>
        <taxon>Rhizaria</taxon>
        <taxon>Endomyxa</taxon>
        <taxon>Ascetosporea</taxon>
        <taxon>Haplosporida</taxon>
        <taxon>Bonamia</taxon>
    </lineage>
</organism>
<name>A0ABV2AFB0_9EUKA</name>
<proteinExistence type="predicted"/>
<accession>A0ABV2AFB0</accession>
<reference evidence="1 2" key="1">
    <citation type="journal article" date="2024" name="BMC Biol.">
        <title>Comparative genomics of Ascetosporea gives new insight into the evolutionary basis for animal parasitism in Rhizaria.</title>
        <authorList>
            <person name="Hiltunen Thoren M."/>
            <person name="Onut-Brannstrom I."/>
            <person name="Alfjorden A."/>
            <person name="Peckova H."/>
            <person name="Swords F."/>
            <person name="Hooper C."/>
            <person name="Holzer A.S."/>
            <person name="Bass D."/>
            <person name="Burki F."/>
        </authorList>
    </citation>
    <scope>NUCLEOTIDE SEQUENCE [LARGE SCALE GENOMIC DNA]</scope>
    <source>
        <strain evidence="1">20-A016</strain>
    </source>
</reference>
<dbReference type="EMBL" id="JBDODL010000020">
    <property type="protein sequence ID" value="MES1918149.1"/>
    <property type="molecule type" value="Genomic_DNA"/>
</dbReference>
<keyword evidence="2" id="KW-1185">Reference proteome</keyword>
<gene>
    <name evidence="1" type="ORF">MHBO_000159</name>
</gene>
<evidence type="ECO:0000313" key="1">
    <source>
        <dbReference type="EMBL" id="MES1918149.1"/>
    </source>
</evidence>
<comment type="caution">
    <text evidence="1">The sequence shown here is derived from an EMBL/GenBank/DDBJ whole genome shotgun (WGS) entry which is preliminary data.</text>
</comment>
<protein>
    <submittedName>
        <fullName evidence="1">Uncharacterized protein</fullName>
    </submittedName>
</protein>
<sequence length="175" mass="20372">MENDLTINIQINRSSLNLVRKMCTEINYVNNGNTDFLRANLYSSAKKIRLIDFEQRNNGEILIKFVFPEKFRSKMAYLKMKIEKKIKNLNGGKSVENIETELGLNNVTMTKLYIRNGEDLIIKSLKKKISILHKIYTFVNLKNDFNKKPFIFTGCTEESDIEQICFINLFSSAKI</sequence>
<dbReference type="Proteomes" id="UP001439008">
    <property type="component" value="Unassembled WGS sequence"/>
</dbReference>
<evidence type="ECO:0000313" key="2">
    <source>
        <dbReference type="Proteomes" id="UP001439008"/>
    </source>
</evidence>